<evidence type="ECO:0000313" key="2">
    <source>
        <dbReference type="Proteomes" id="UP000051952"/>
    </source>
</evidence>
<dbReference type="AlphaFoldDB" id="A0A0S4IJA5"/>
<accession>A0A0S4IJA5</accession>
<sequence length="255" mass="28536">MGSIFSTPLPFEQRLRNALYNKDRELVAILFADPNFNATQLPVEIYVEVAQRHWSWNVVQQLCPGATVANLVALLSASVLSGETYPYQTIFKCLEEAATKEKKSLEDVFDSSSLRHLFIVTCHKLNDDMVDAFLDFGCFVPTDGAALRLLFRREITKKAGASSRLVRRILCSHEGLHDVVDELKSACVEAQIDSQNDLIAALDEYKNGNFDKGDEGRLCGGPTYQRKVRTVVHSLKQSQKLSDDSLMTVASFIEK</sequence>
<evidence type="ECO:0000313" key="1">
    <source>
        <dbReference type="EMBL" id="CUE78100.1"/>
    </source>
</evidence>
<proteinExistence type="predicted"/>
<organism evidence="1 2">
    <name type="scientific">Bodo saltans</name>
    <name type="common">Flagellated protozoan</name>
    <dbReference type="NCBI Taxonomy" id="75058"/>
    <lineage>
        <taxon>Eukaryota</taxon>
        <taxon>Discoba</taxon>
        <taxon>Euglenozoa</taxon>
        <taxon>Kinetoplastea</taxon>
        <taxon>Metakinetoplastina</taxon>
        <taxon>Eubodonida</taxon>
        <taxon>Bodonidae</taxon>
        <taxon>Bodo</taxon>
    </lineage>
</organism>
<dbReference type="Proteomes" id="UP000051952">
    <property type="component" value="Unassembled WGS sequence"/>
</dbReference>
<reference evidence="2" key="1">
    <citation type="submission" date="2015-09" db="EMBL/GenBank/DDBJ databases">
        <authorList>
            <consortium name="Pathogen Informatics"/>
        </authorList>
    </citation>
    <scope>NUCLEOTIDE SEQUENCE [LARGE SCALE GENOMIC DNA]</scope>
    <source>
        <strain evidence="2">Lake Konstanz</strain>
    </source>
</reference>
<dbReference type="EMBL" id="CYKH01000193">
    <property type="protein sequence ID" value="CUE78100.1"/>
    <property type="molecule type" value="Genomic_DNA"/>
</dbReference>
<dbReference type="VEuPathDB" id="TriTrypDB:BSAL_03600"/>
<name>A0A0S4IJA5_BODSA</name>
<gene>
    <name evidence="1" type="ORF">BSAL_03600</name>
</gene>
<keyword evidence="2" id="KW-1185">Reference proteome</keyword>
<protein>
    <submittedName>
        <fullName evidence="1">Uncharacterized protein</fullName>
    </submittedName>
</protein>